<evidence type="ECO:0000313" key="3">
    <source>
        <dbReference type="Proteomes" id="UP000011134"/>
    </source>
</evidence>
<sequence length="43" mass="4594">MQTAPTISRELFASLSAGKPVAHAGNATLTNRSSTDNRMKTFN</sequence>
<feature type="region of interest" description="Disordered" evidence="1">
    <location>
        <begin position="18"/>
        <end position="43"/>
    </location>
</feature>
<accession>L8J7S4</accession>
<dbReference type="EMBL" id="AMZO01000021">
    <property type="protein sequence ID" value="ELR64836.1"/>
    <property type="molecule type" value="Genomic_DNA"/>
</dbReference>
<name>L8J7S4_9GAMM</name>
<reference evidence="2 3" key="1">
    <citation type="submission" date="2012-12" db="EMBL/GenBank/DDBJ databases">
        <title>Genome Assembly of Photobacterium sp. AK15.</title>
        <authorList>
            <person name="Khatri I."/>
            <person name="Vaidya B."/>
            <person name="Srinivas T.N.R."/>
            <person name="Subramanian S."/>
            <person name="Pinnaka A."/>
        </authorList>
    </citation>
    <scope>NUCLEOTIDE SEQUENCE [LARGE SCALE GENOMIC DNA]</scope>
    <source>
        <strain evidence="2 3">AK15</strain>
    </source>
</reference>
<evidence type="ECO:0000256" key="1">
    <source>
        <dbReference type="SAM" id="MobiDB-lite"/>
    </source>
</evidence>
<proteinExistence type="predicted"/>
<protein>
    <submittedName>
        <fullName evidence="2">Uncharacterized protein</fullName>
    </submittedName>
</protein>
<dbReference type="PATRIC" id="fig|1056511.3.peg.3002"/>
<dbReference type="AlphaFoldDB" id="L8J7S4"/>
<keyword evidence="3" id="KW-1185">Reference proteome</keyword>
<organism evidence="2 3">
    <name type="scientific">Photobacterium marinum</name>
    <dbReference type="NCBI Taxonomy" id="1056511"/>
    <lineage>
        <taxon>Bacteria</taxon>
        <taxon>Pseudomonadati</taxon>
        <taxon>Pseudomonadota</taxon>
        <taxon>Gammaproteobacteria</taxon>
        <taxon>Vibrionales</taxon>
        <taxon>Vibrionaceae</taxon>
        <taxon>Photobacterium</taxon>
    </lineage>
</organism>
<evidence type="ECO:0000313" key="2">
    <source>
        <dbReference type="EMBL" id="ELR64836.1"/>
    </source>
</evidence>
<dbReference type="Proteomes" id="UP000011134">
    <property type="component" value="Unassembled WGS sequence"/>
</dbReference>
<gene>
    <name evidence="2" type="ORF">C942_01926</name>
</gene>
<comment type="caution">
    <text evidence="2">The sequence shown here is derived from an EMBL/GenBank/DDBJ whole genome shotgun (WGS) entry which is preliminary data.</text>
</comment>